<dbReference type="Pfam" id="PF04102">
    <property type="entry name" value="SlyX"/>
    <property type="match status" value="1"/>
</dbReference>
<proteinExistence type="inferred from homology"/>
<reference evidence="4" key="1">
    <citation type="journal article" date="2019" name="Int. J. Syst. Evol. Microbiol.">
        <title>The Global Catalogue of Microorganisms (GCM) 10K type strain sequencing project: providing services to taxonomists for standard genome sequencing and annotation.</title>
        <authorList>
            <consortium name="The Broad Institute Genomics Platform"/>
            <consortium name="The Broad Institute Genome Sequencing Center for Infectious Disease"/>
            <person name="Wu L."/>
            <person name="Ma J."/>
        </authorList>
    </citation>
    <scope>NUCLEOTIDE SEQUENCE [LARGE SCALE GENOMIC DNA]</scope>
    <source>
        <strain evidence="4">CGMCC-1.15741</strain>
    </source>
</reference>
<evidence type="ECO:0000256" key="2">
    <source>
        <dbReference type="SAM" id="Coils"/>
    </source>
</evidence>
<comment type="caution">
    <text evidence="3">The sequence shown here is derived from an EMBL/GenBank/DDBJ whole genome shotgun (WGS) entry which is preliminary data.</text>
</comment>
<evidence type="ECO:0000256" key="1">
    <source>
        <dbReference type="HAMAP-Rule" id="MF_00715"/>
    </source>
</evidence>
<protein>
    <recommendedName>
        <fullName evidence="1">Protein SlyX homolog</fullName>
    </recommendedName>
</protein>
<dbReference type="PANTHER" id="PTHR36508">
    <property type="entry name" value="PROTEIN SLYX"/>
    <property type="match status" value="1"/>
</dbReference>
<name>A0ABW1SB55_9PROT</name>
<dbReference type="RefSeq" id="WP_377379484.1">
    <property type="nucleotide sequence ID" value="NZ_JBHSSW010000017.1"/>
</dbReference>
<dbReference type="Gene3D" id="1.20.5.300">
    <property type="match status" value="1"/>
</dbReference>
<evidence type="ECO:0000313" key="4">
    <source>
        <dbReference type="Proteomes" id="UP001596303"/>
    </source>
</evidence>
<dbReference type="HAMAP" id="MF_00715">
    <property type="entry name" value="SlyX"/>
    <property type="match status" value="1"/>
</dbReference>
<feature type="coiled-coil region" evidence="2">
    <location>
        <begin position="7"/>
        <end position="55"/>
    </location>
</feature>
<organism evidence="3 4">
    <name type="scientific">Ponticaulis profundi</name>
    <dbReference type="NCBI Taxonomy" id="2665222"/>
    <lineage>
        <taxon>Bacteria</taxon>
        <taxon>Pseudomonadati</taxon>
        <taxon>Pseudomonadota</taxon>
        <taxon>Alphaproteobacteria</taxon>
        <taxon>Hyphomonadales</taxon>
        <taxon>Hyphomonadaceae</taxon>
        <taxon>Ponticaulis</taxon>
    </lineage>
</organism>
<dbReference type="PANTHER" id="PTHR36508:SF1">
    <property type="entry name" value="PROTEIN SLYX"/>
    <property type="match status" value="1"/>
</dbReference>
<comment type="similarity">
    <text evidence="1">Belongs to the SlyX family.</text>
</comment>
<dbReference type="EMBL" id="JBHSSW010000017">
    <property type="protein sequence ID" value="MFC6198882.1"/>
    <property type="molecule type" value="Genomic_DNA"/>
</dbReference>
<dbReference type="InterPro" id="IPR007236">
    <property type="entry name" value="SlyX"/>
</dbReference>
<keyword evidence="4" id="KW-1185">Reference proteome</keyword>
<dbReference type="Proteomes" id="UP001596303">
    <property type="component" value="Unassembled WGS sequence"/>
</dbReference>
<accession>A0ABW1SB55</accession>
<evidence type="ECO:0000313" key="3">
    <source>
        <dbReference type="EMBL" id="MFC6198882.1"/>
    </source>
</evidence>
<sequence length="69" mass="7862">MTDTSRIDELEIRMAHQEQTIEDLNGAITAQWKIIDRLERQVSRLIDRLAEAEGAMGEAPPAHQPPPHY</sequence>
<keyword evidence="2" id="KW-0175">Coiled coil</keyword>
<gene>
    <name evidence="1" type="primary">slyX</name>
    <name evidence="3" type="ORF">ACFQDM_12385</name>
</gene>